<dbReference type="InterPro" id="IPR055709">
    <property type="entry name" value="DUF7285"/>
</dbReference>
<keyword evidence="4" id="KW-1185">Reference proteome</keyword>
<dbReference type="EMBL" id="RKLQ01000003">
    <property type="protein sequence ID" value="MBX0305203.1"/>
    <property type="molecule type" value="Genomic_DNA"/>
</dbReference>
<keyword evidence="2" id="KW-0812">Transmembrane</keyword>
<name>A0A8J8CC79_9EURY</name>
<feature type="region of interest" description="Disordered" evidence="1">
    <location>
        <begin position="117"/>
        <end position="139"/>
    </location>
</feature>
<gene>
    <name evidence="3" type="ORF">EGD98_16180</name>
</gene>
<dbReference type="RefSeq" id="WP_220589447.1">
    <property type="nucleotide sequence ID" value="NZ_RKLQ01000003.1"/>
</dbReference>
<evidence type="ECO:0000256" key="2">
    <source>
        <dbReference type="SAM" id="Phobius"/>
    </source>
</evidence>
<organism evidence="3 4">
    <name type="scientific">Haloarcula salinisoli</name>
    <dbReference type="NCBI Taxonomy" id="2487746"/>
    <lineage>
        <taxon>Archaea</taxon>
        <taxon>Methanobacteriati</taxon>
        <taxon>Methanobacteriota</taxon>
        <taxon>Stenosarchaea group</taxon>
        <taxon>Halobacteria</taxon>
        <taxon>Halobacteriales</taxon>
        <taxon>Haloarculaceae</taxon>
        <taxon>Haloarcula</taxon>
    </lineage>
</organism>
<feature type="transmembrane region" description="Helical" evidence="2">
    <location>
        <begin position="20"/>
        <end position="39"/>
    </location>
</feature>
<dbReference type="Pfam" id="PF23956">
    <property type="entry name" value="DUF7285"/>
    <property type="match status" value="1"/>
</dbReference>
<evidence type="ECO:0000313" key="4">
    <source>
        <dbReference type="Proteomes" id="UP000783863"/>
    </source>
</evidence>
<evidence type="ECO:0000313" key="3">
    <source>
        <dbReference type="EMBL" id="MBX0305203.1"/>
    </source>
</evidence>
<keyword evidence="2" id="KW-0472">Membrane</keyword>
<comment type="caution">
    <text evidence="3">The sequence shown here is derived from an EMBL/GenBank/DDBJ whole genome shotgun (WGS) entry which is preliminary data.</text>
</comment>
<evidence type="ECO:0000256" key="1">
    <source>
        <dbReference type="SAM" id="MobiDB-lite"/>
    </source>
</evidence>
<protein>
    <submittedName>
        <fullName evidence="3">Uncharacterized protein</fullName>
    </submittedName>
</protein>
<proteinExistence type="predicted"/>
<dbReference type="AlphaFoldDB" id="A0A8J8CC79"/>
<accession>A0A8J8CC79</accession>
<keyword evidence="2" id="KW-1133">Transmembrane helix</keyword>
<dbReference type="Proteomes" id="UP000783863">
    <property type="component" value="Unassembled WGS sequence"/>
</dbReference>
<reference evidence="3" key="1">
    <citation type="submission" date="2021-06" db="EMBL/GenBank/DDBJ databases">
        <title>Halomicroarcula sp. F24A a new haloarchaeum isolated from saline soil.</title>
        <authorList>
            <person name="Duran-Viseras A."/>
            <person name="Sanchez-Porro C."/>
            <person name="Ventosa A."/>
        </authorList>
    </citation>
    <scope>NUCLEOTIDE SEQUENCE</scope>
    <source>
        <strain evidence="3">F24A</strain>
    </source>
</reference>
<sequence>MSGLLSSVSESDTRGTSSPVVVLISVAMFSLALALYMGYSSAITSDMSADRDVSEPALQRIWDEIANAGAYDRSVGLENAISTETLPQGRTTYVAITYTNNTGEQQLEEHVKFESDGTAASYSETPIPDHANTSSRPISVRYGPQEVKGARLHVGVA</sequence>